<gene>
    <name evidence="2" type="ORF">PSET11_00450</name>
</gene>
<evidence type="ECO:0000313" key="3">
    <source>
        <dbReference type="Proteomes" id="UP000280861"/>
    </source>
</evidence>
<keyword evidence="1" id="KW-0812">Transmembrane</keyword>
<organism evidence="2 3">
    <name type="scientific">Arthrobacter ulcerisalmonis</name>
    <dbReference type="NCBI Taxonomy" id="2483813"/>
    <lineage>
        <taxon>Bacteria</taxon>
        <taxon>Bacillati</taxon>
        <taxon>Actinomycetota</taxon>
        <taxon>Actinomycetes</taxon>
        <taxon>Micrococcales</taxon>
        <taxon>Micrococcaceae</taxon>
        <taxon>Arthrobacter</taxon>
    </lineage>
</organism>
<sequence length="83" mass="9233">MTENVHPSRKSRPAGNGRRLARSGEDFDILIGILGFWALVLVVVTIWAEVTDQSGLWWALGLLATVLALAGLVRIRKKLPERR</sequence>
<name>A0A3P5WU12_9MICC</name>
<evidence type="ECO:0000313" key="2">
    <source>
        <dbReference type="EMBL" id="VDC18686.1"/>
    </source>
</evidence>
<dbReference type="Proteomes" id="UP000280861">
    <property type="component" value="Unassembled WGS sequence"/>
</dbReference>
<keyword evidence="3" id="KW-1185">Reference proteome</keyword>
<proteinExistence type="predicted"/>
<keyword evidence="1" id="KW-0472">Membrane</keyword>
<protein>
    <submittedName>
        <fullName evidence="2">Uncharacterized protein</fullName>
    </submittedName>
</protein>
<dbReference type="AlphaFoldDB" id="A0A3P5WU12"/>
<dbReference type="OrthoDB" id="5020322at2"/>
<feature type="transmembrane region" description="Helical" evidence="1">
    <location>
        <begin position="56"/>
        <end position="75"/>
    </location>
</feature>
<keyword evidence="1" id="KW-1133">Transmembrane helix</keyword>
<dbReference type="EMBL" id="UXAU01000009">
    <property type="protein sequence ID" value="VDC18686.1"/>
    <property type="molecule type" value="Genomic_DNA"/>
</dbReference>
<evidence type="ECO:0000256" key="1">
    <source>
        <dbReference type="SAM" id="Phobius"/>
    </source>
</evidence>
<dbReference type="RefSeq" id="WP_124090278.1">
    <property type="nucleotide sequence ID" value="NZ_CBCRYA010000014.1"/>
</dbReference>
<accession>A0A3P5WU12</accession>
<feature type="transmembrane region" description="Helical" evidence="1">
    <location>
        <begin position="27"/>
        <end position="50"/>
    </location>
</feature>
<reference evidence="2 3" key="1">
    <citation type="submission" date="2018-11" db="EMBL/GenBank/DDBJ databases">
        <authorList>
            <person name="Criscuolo A."/>
        </authorList>
    </citation>
    <scope>NUCLEOTIDE SEQUENCE [LARGE SCALE GENOMIC DNA]</scope>
    <source>
        <strain evidence="2">AT11b</strain>
    </source>
</reference>